<dbReference type="EMBL" id="JAWQEG010000247">
    <property type="protein sequence ID" value="KAK3892781.1"/>
    <property type="molecule type" value="Genomic_DNA"/>
</dbReference>
<dbReference type="AlphaFoldDB" id="A0AAE1GJ23"/>
<name>A0AAE1GJ23_PETCI</name>
<dbReference type="Proteomes" id="UP001286313">
    <property type="component" value="Unassembled WGS sequence"/>
</dbReference>
<dbReference type="Gene3D" id="3.30.70.1820">
    <property type="entry name" value="L1 transposable element, RRM domain"/>
    <property type="match status" value="1"/>
</dbReference>
<evidence type="ECO:0000256" key="1">
    <source>
        <dbReference type="SAM" id="MobiDB-lite"/>
    </source>
</evidence>
<comment type="caution">
    <text evidence="2">The sequence shown here is derived from an EMBL/GenBank/DDBJ whole genome shotgun (WGS) entry which is preliminary data.</text>
</comment>
<proteinExistence type="predicted"/>
<accession>A0AAE1GJ23</accession>
<protein>
    <submittedName>
        <fullName evidence="2">Uncharacterized protein</fullName>
    </submittedName>
</protein>
<evidence type="ECO:0000313" key="2">
    <source>
        <dbReference type="EMBL" id="KAK3892781.1"/>
    </source>
</evidence>
<reference evidence="2" key="1">
    <citation type="submission" date="2023-10" db="EMBL/GenBank/DDBJ databases">
        <title>Genome assemblies of two species of porcelain crab, Petrolisthes cinctipes and Petrolisthes manimaculis (Anomura: Porcellanidae).</title>
        <authorList>
            <person name="Angst P."/>
        </authorList>
    </citation>
    <scope>NUCLEOTIDE SEQUENCE</scope>
    <source>
        <strain evidence="2">PB745_01</strain>
        <tissue evidence="2">Gill</tissue>
    </source>
</reference>
<organism evidence="2 3">
    <name type="scientific">Petrolisthes cinctipes</name>
    <name type="common">Flat porcelain crab</name>
    <dbReference type="NCBI Taxonomy" id="88211"/>
    <lineage>
        <taxon>Eukaryota</taxon>
        <taxon>Metazoa</taxon>
        <taxon>Ecdysozoa</taxon>
        <taxon>Arthropoda</taxon>
        <taxon>Crustacea</taxon>
        <taxon>Multicrustacea</taxon>
        <taxon>Malacostraca</taxon>
        <taxon>Eumalacostraca</taxon>
        <taxon>Eucarida</taxon>
        <taxon>Decapoda</taxon>
        <taxon>Pleocyemata</taxon>
        <taxon>Anomura</taxon>
        <taxon>Galatheoidea</taxon>
        <taxon>Porcellanidae</taxon>
        <taxon>Petrolisthes</taxon>
    </lineage>
</organism>
<keyword evidence="3" id="KW-1185">Reference proteome</keyword>
<feature type="region of interest" description="Disordered" evidence="1">
    <location>
        <begin position="1"/>
        <end position="23"/>
    </location>
</feature>
<evidence type="ECO:0000313" key="3">
    <source>
        <dbReference type="Proteomes" id="UP001286313"/>
    </source>
</evidence>
<sequence>MSNENTAAELEDGSETTEPTDFHSRLSEDISRAMEECFRSGLVDDVIRSLQPVIVTAVTAAVTRAMESFVKTMKEEIRMQSQQVNDTILCDLHKQIKQQSYQLEQMEQYSRRENVRIKGIRCTEGEDVTATVIKVAEDIGVTLIQADISVCHCIGTSSDANRPKPIIVRLARREKKIELMKNKKKLKRGIYIDEDLTKMRSKMLYEIRRDPQTTKTWTIDGRIFAMVNEGGEEMKKIFDTPIDLYSHS</sequence>
<gene>
    <name evidence="2" type="ORF">Pcinc_003369</name>
</gene>